<evidence type="ECO:0000313" key="1">
    <source>
        <dbReference type="EMBL" id="SFT02052.1"/>
    </source>
</evidence>
<protein>
    <submittedName>
        <fullName evidence="1">Uncharacterized protein</fullName>
    </submittedName>
</protein>
<keyword evidence="2" id="KW-1185">Reference proteome</keyword>
<evidence type="ECO:0000313" key="2">
    <source>
        <dbReference type="Proteomes" id="UP000198852"/>
    </source>
</evidence>
<dbReference type="OrthoDB" id="5188511at2"/>
<reference evidence="2" key="1">
    <citation type="submission" date="2016-10" db="EMBL/GenBank/DDBJ databases">
        <authorList>
            <person name="Varghese N."/>
            <person name="Submissions S."/>
        </authorList>
    </citation>
    <scope>NUCLEOTIDE SEQUENCE [LARGE SCALE GENOMIC DNA]</scope>
    <source>
        <strain evidence="2">DSM 44771</strain>
    </source>
</reference>
<organism evidence="1 2">
    <name type="scientific">Saccharopolyspora flava</name>
    <dbReference type="NCBI Taxonomy" id="95161"/>
    <lineage>
        <taxon>Bacteria</taxon>
        <taxon>Bacillati</taxon>
        <taxon>Actinomycetota</taxon>
        <taxon>Actinomycetes</taxon>
        <taxon>Pseudonocardiales</taxon>
        <taxon>Pseudonocardiaceae</taxon>
        <taxon>Saccharopolyspora</taxon>
    </lineage>
</organism>
<accession>A0A1I6UKT0</accession>
<gene>
    <name evidence="1" type="ORF">SAMN05660874_05036</name>
</gene>
<dbReference type="RefSeq" id="WP_093422745.1">
    <property type="nucleotide sequence ID" value="NZ_FOZX01000011.1"/>
</dbReference>
<dbReference type="STRING" id="95161.SAMN05660874_05036"/>
<proteinExistence type="predicted"/>
<name>A0A1I6UKT0_9PSEU</name>
<dbReference type="Proteomes" id="UP000198852">
    <property type="component" value="Unassembled WGS sequence"/>
</dbReference>
<dbReference type="EMBL" id="FOZX01000011">
    <property type="protein sequence ID" value="SFT02052.1"/>
    <property type="molecule type" value="Genomic_DNA"/>
</dbReference>
<dbReference type="AlphaFoldDB" id="A0A1I6UKT0"/>
<sequence length="135" mass="15098">MEDDQLAPGRDPEYPSQIWMNPKQCLHPYEFVRFQAGSFPPSDPETLSVFKVDCFACGTKWDQTNSPGWVYEFLADIIAQGKFQVVGSSGLDITGRVEWERQTRYGSILDDLTGSGNPIANSSVSANDLLARFDR</sequence>